<comment type="subcellular location">
    <subcellularLocation>
        <location evidence="1">Secreted</location>
    </subcellularLocation>
</comment>
<feature type="chain" id="PRO_5042915073" description="Gamma-interferon-inducible lysosomal thiol reductase" evidence="6">
    <location>
        <begin position="28"/>
        <end position="286"/>
    </location>
</feature>
<dbReference type="InterPro" id="IPR004911">
    <property type="entry name" value="Interferon-induced_GILT"/>
</dbReference>
<reference evidence="7 8" key="1">
    <citation type="journal article" date="2023" name="Life. Sci Alliance">
        <title>Evolutionary insights into 3D genome organization and epigenetic landscape of Vigna mungo.</title>
        <authorList>
            <person name="Junaid A."/>
            <person name="Singh B."/>
            <person name="Bhatia S."/>
        </authorList>
    </citation>
    <scope>NUCLEOTIDE SEQUENCE [LARGE SCALE GENOMIC DNA]</scope>
    <source>
        <strain evidence="7">Urdbean</strain>
    </source>
</reference>
<dbReference type="Pfam" id="PF03227">
    <property type="entry name" value="GILT"/>
    <property type="match status" value="1"/>
</dbReference>
<evidence type="ECO:0000256" key="4">
    <source>
        <dbReference type="ARBA" id="ARBA00022729"/>
    </source>
</evidence>
<evidence type="ECO:0000256" key="5">
    <source>
        <dbReference type="ARBA" id="ARBA00023180"/>
    </source>
</evidence>
<feature type="signal peptide" evidence="6">
    <location>
        <begin position="1"/>
        <end position="27"/>
    </location>
</feature>
<evidence type="ECO:0000256" key="6">
    <source>
        <dbReference type="SAM" id="SignalP"/>
    </source>
</evidence>
<dbReference type="AlphaFoldDB" id="A0AAQ3MM38"/>
<proteinExistence type="inferred from homology"/>
<evidence type="ECO:0000256" key="3">
    <source>
        <dbReference type="ARBA" id="ARBA00022525"/>
    </source>
</evidence>
<keyword evidence="8" id="KW-1185">Reference proteome</keyword>
<comment type="similarity">
    <text evidence="2">Belongs to the GILT family.</text>
</comment>
<dbReference type="PANTHER" id="PTHR13234:SF8">
    <property type="entry name" value="GAMMA-INTERFERON-INDUCIBLE LYSOSOMAL THIOL REDUCTASE"/>
    <property type="match status" value="1"/>
</dbReference>
<gene>
    <name evidence="7" type="ORF">V8G54_031967</name>
</gene>
<evidence type="ECO:0008006" key="9">
    <source>
        <dbReference type="Google" id="ProtNLM"/>
    </source>
</evidence>
<dbReference type="Proteomes" id="UP001374535">
    <property type="component" value="Chromosome 10"/>
</dbReference>
<protein>
    <recommendedName>
        <fullName evidence="9">Gamma-interferon-inducible lysosomal thiol reductase</fullName>
    </recommendedName>
</protein>
<keyword evidence="5" id="KW-0325">Glycoprotein</keyword>
<name>A0AAQ3MM38_VIGMU</name>
<evidence type="ECO:0000256" key="2">
    <source>
        <dbReference type="ARBA" id="ARBA00005679"/>
    </source>
</evidence>
<keyword evidence="4 6" id="KW-0732">Signal</keyword>
<accession>A0AAQ3MM38</accession>
<dbReference type="PANTHER" id="PTHR13234">
    <property type="entry name" value="GAMMA-INTERFERON INDUCIBLE LYSOSOMAL THIOL REDUCTASE GILT"/>
    <property type="match status" value="1"/>
</dbReference>
<keyword evidence="3" id="KW-0964">Secreted</keyword>
<sequence>MVSRSTTLFLSLLLYLFFFAFFSQSESKYQPPKVSLELYYESLCPYSANFIVNHLPKIFTTDLIPIVHLKFVPWGNAKLRSNHTFNCQHGPNECLLNTVEACAIDIWPELGRLKKKRSDLAVLGKHFQFIYCVEDFVHQRRVNEWESCYEKLHLDSEPIKQCYNSEHGKQLLFLGYLLVTEIMLLGLELQYAAETDALQPPHKYVPWVVVDGEPLYEDYENFLSYICKAYKGTDTPKSCTKVSYITEVKAKNEPSVCDKEREEPTWRKVSSTMSSWLHKMNLGHTI</sequence>
<evidence type="ECO:0000256" key="1">
    <source>
        <dbReference type="ARBA" id="ARBA00004613"/>
    </source>
</evidence>
<evidence type="ECO:0000313" key="8">
    <source>
        <dbReference type="Proteomes" id="UP001374535"/>
    </source>
</evidence>
<evidence type="ECO:0000313" key="7">
    <source>
        <dbReference type="EMBL" id="WVY92879.1"/>
    </source>
</evidence>
<dbReference type="GO" id="GO:0005576">
    <property type="term" value="C:extracellular region"/>
    <property type="evidence" value="ECO:0007669"/>
    <property type="project" value="UniProtKB-SubCell"/>
</dbReference>
<dbReference type="EMBL" id="CP144691">
    <property type="protein sequence ID" value="WVY92879.1"/>
    <property type="molecule type" value="Genomic_DNA"/>
</dbReference>
<organism evidence="7 8">
    <name type="scientific">Vigna mungo</name>
    <name type="common">Black gram</name>
    <name type="synonym">Phaseolus mungo</name>
    <dbReference type="NCBI Taxonomy" id="3915"/>
    <lineage>
        <taxon>Eukaryota</taxon>
        <taxon>Viridiplantae</taxon>
        <taxon>Streptophyta</taxon>
        <taxon>Embryophyta</taxon>
        <taxon>Tracheophyta</taxon>
        <taxon>Spermatophyta</taxon>
        <taxon>Magnoliopsida</taxon>
        <taxon>eudicotyledons</taxon>
        <taxon>Gunneridae</taxon>
        <taxon>Pentapetalae</taxon>
        <taxon>rosids</taxon>
        <taxon>fabids</taxon>
        <taxon>Fabales</taxon>
        <taxon>Fabaceae</taxon>
        <taxon>Papilionoideae</taxon>
        <taxon>50 kb inversion clade</taxon>
        <taxon>NPAAA clade</taxon>
        <taxon>indigoferoid/millettioid clade</taxon>
        <taxon>Phaseoleae</taxon>
        <taxon>Vigna</taxon>
    </lineage>
</organism>
<dbReference type="GO" id="GO:0016671">
    <property type="term" value="F:oxidoreductase activity, acting on a sulfur group of donors, disulfide as acceptor"/>
    <property type="evidence" value="ECO:0007669"/>
    <property type="project" value="InterPro"/>
</dbReference>